<protein>
    <submittedName>
        <fullName evidence="4">Putative glycosyl transferase family 1</fullName>
        <ecNumber evidence="4">2.-.-.-</ecNumber>
    </submittedName>
</protein>
<dbReference type="SUPFAM" id="SSF53756">
    <property type="entry name" value="UDP-Glycosyltransferase/glycogen phosphorylase"/>
    <property type="match status" value="1"/>
</dbReference>
<evidence type="ECO:0000256" key="2">
    <source>
        <dbReference type="SAM" id="Phobius"/>
    </source>
</evidence>
<name>Q6FFU7_ACIAD</name>
<gene>
    <name evidence="4" type="ordered locus">ACIAD0081</name>
</gene>
<dbReference type="KEGG" id="aci:ACIAD0081"/>
<dbReference type="EMBL" id="CR543861">
    <property type="protein sequence ID" value="CAG67060.2"/>
    <property type="molecule type" value="Genomic_DNA"/>
</dbReference>
<reference evidence="4 5" key="1">
    <citation type="journal article" date="2004" name="Nucleic Acids Res.">
        <title>Unique features revealed by the genome sequence of Acinetobacter sp. ADP1, a versatile and naturally transformation competent bacterium.</title>
        <authorList>
            <person name="Barbe V."/>
            <person name="Vallenet D."/>
            <person name="Fonknechten N."/>
            <person name="Kreimeyer A."/>
            <person name="Oztas S."/>
            <person name="Labarre L."/>
            <person name="Cruveiller S."/>
            <person name="Robert C."/>
            <person name="Duprat S."/>
            <person name="Wincker P."/>
            <person name="Ornston L.N."/>
            <person name="Weissenbach J."/>
            <person name="Marliere P."/>
            <person name="Cohen G.N."/>
            <person name="Medigue C."/>
        </authorList>
    </citation>
    <scope>NUCLEOTIDE SEQUENCE [LARGE SCALE GENOMIC DNA]</scope>
    <source>
        <strain evidence="5">ATCC 33305 / BD413 / ADP1</strain>
    </source>
</reference>
<organism evidence="4 5">
    <name type="scientific">Acinetobacter baylyi (strain ATCC 33305 / BD413 / ADP1)</name>
    <dbReference type="NCBI Taxonomy" id="62977"/>
    <lineage>
        <taxon>Bacteria</taxon>
        <taxon>Pseudomonadati</taxon>
        <taxon>Pseudomonadota</taxon>
        <taxon>Gammaproteobacteria</taxon>
        <taxon>Moraxellales</taxon>
        <taxon>Moraxellaceae</taxon>
        <taxon>Acinetobacter</taxon>
    </lineage>
</organism>
<keyword evidence="2" id="KW-0472">Membrane</keyword>
<accession>Q6FFU7</accession>
<dbReference type="CAZy" id="GT4">
    <property type="family name" value="Glycosyltransferase Family 4"/>
</dbReference>
<evidence type="ECO:0000256" key="1">
    <source>
        <dbReference type="ARBA" id="ARBA00022679"/>
    </source>
</evidence>
<keyword evidence="2" id="KW-1133">Transmembrane helix</keyword>
<evidence type="ECO:0000313" key="4">
    <source>
        <dbReference type="EMBL" id="CAG67060.2"/>
    </source>
</evidence>
<feature type="transmembrane region" description="Helical" evidence="2">
    <location>
        <begin position="40"/>
        <end position="57"/>
    </location>
</feature>
<dbReference type="GO" id="GO:0016757">
    <property type="term" value="F:glycosyltransferase activity"/>
    <property type="evidence" value="ECO:0007669"/>
    <property type="project" value="InterPro"/>
</dbReference>
<dbReference type="STRING" id="202950.GCA_001485005_01820"/>
<evidence type="ECO:0000313" key="5">
    <source>
        <dbReference type="Proteomes" id="UP000000430"/>
    </source>
</evidence>
<dbReference type="InterPro" id="IPR001296">
    <property type="entry name" value="Glyco_trans_1"/>
</dbReference>
<dbReference type="Gene3D" id="3.40.50.2000">
    <property type="entry name" value="Glycogen Phosphorylase B"/>
    <property type="match status" value="2"/>
</dbReference>
<dbReference type="PANTHER" id="PTHR46401:SF2">
    <property type="entry name" value="GLYCOSYLTRANSFERASE WBBK-RELATED"/>
    <property type="match status" value="1"/>
</dbReference>
<sequence length="346" mass="40481">MGAVAAAKKKQESVCFREFLTLKLIYRGLKKKNLSLIKKAIKDFFFFVFCFLFPNYLKNTNVIIGIAPENWRIIFFNRILKFANVTYHTSWHIWDGSKFPYEPKPIIKKYIALQWQFFLKNTVKNIAVVTQTVRDQLIEHMRVERSKIEIVYHSYDESVFYNQNDSFRENDVVYVGRLIESKGISDILKISETLSNLKVVFVGAGSEEEKIKQSLLRNHNIQFLGYISDRRKIAEIFNNTKYLLLPSKRTKDWEELFGMVIIEAMACGCIPLCTDHNGPKIILGTKFLNKNIFTESSFVEKAIQILDGKHISDKQILQDQIEALEIAKSYSIDEISKKWEHLLYEY</sequence>
<dbReference type="EC" id="2.-.-.-" evidence="4"/>
<keyword evidence="2" id="KW-0812">Transmembrane</keyword>
<dbReference type="HOGENOM" id="CLU_777770_0_0_6"/>
<keyword evidence="1 4" id="KW-0808">Transferase</keyword>
<proteinExistence type="predicted"/>
<dbReference type="AlphaFoldDB" id="Q6FFU7"/>
<dbReference type="PANTHER" id="PTHR46401">
    <property type="entry name" value="GLYCOSYLTRANSFERASE WBBK-RELATED"/>
    <property type="match status" value="1"/>
</dbReference>
<dbReference type="eggNOG" id="COG0438">
    <property type="taxonomic scope" value="Bacteria"/>
</dbReference>
<dbReference type="Proteomes" id="UP000000430">
    <property type="component" value="Chromosome"/>
</dbReference>
<evidence type="ECO:0000259" key="3">
    <source>
        <dbReference type="Pfam" id="PF00534"/>
    </source>
</evidence>
<dbReference type="CDD" id="cd03801">
    <property type="entry name" value="GT4_PimA-like"/>
    <property type="match status" value="1"/>
</dbReference>
<dbReference type="Pfam" id="PF00534">
    <property type="entry name" value="Glycos_transf_1"/>
    <property type="match status" value="1"/>
</dbReference>
<feature type="domain" description="Glycosyl transferase family 1" evidence="3">
    <location>
        <begin position="169"/>
        <end position="309"/>
    </location>
</feature>